<dbReference type="KEGG" id="psoj:PHYSODRAFT_491558"/>
<dbReference type="SMR" id="G4Z3F4"/>
<organism evidence="2 3">
    <name type="scientific">Phytophthora sojae (strain P6497)</name>
    <name type="common">Soybean stem and root rot agent</name>
    <name type="synonym">Phytophthora megasperma f. sp. glycines</name>
    <dbReference type="NCBI Taxonomy" id="1094619"/>
    <lineage>
        <taxon>Eukaryota</taxon>
        <taxon>Sar</taxon>
        <taxon>Stramenopiles</taxon>
        <taxon>Oomycota</taxon>
        <taxon>Peronosporomycetes</taxon>
        <taxon>Peronosporales</taxon>
        <taxon>Peronosporaceae</taxon>
        <taxon>Phytophthora</taxon>
    </lineage>
</organism>
<feature type="region of interest" description="Disordered" evidence="1">
    <location>
        <begin position="377"/>
        <end position="399"/>
    </location>
</feature>
<dbReference type="Proteomes" id="UP000002640">
    <property type="component" value="Unassembled WGS sequence"/>
</dbReference>
<feature type="region of interest" description="Disordered" evidence="1">
    <location>
        <begin position="1"/>
        <end position="40"/>
    </location>
</feature>
<feature type="compositionally biased region" description="Polar residues" evidence="1">
    <location>
        <begin position="1"/>
        <end position="16"/>
    </location>
</feature>
<accession>G4Z3F4</accession>
<feature type="compositionally biased region" description="Polar residues" evidence="1">
    <location>
        <begin position="380"/>
        <end position="399"/>
    </location>
</feature>
<protein>
    <submittedName>
        <fullName evidence="2">Uncharacterized protein</fullName>
    </submittedName>
</protein>
<gene>
    <name evidence="2" type="ORF">PHYSODRAFT_491558</name>
</gene>
<feature type="non-terminal residue" evidence="2">
    <location>
        <position position="1"/>
    </location>
</feature>
<dbReference type="InParanoid" id="G4Z3F4"/>
<feature type="compositionally biased region" description="Polar residues" evidence="1">
    <location>
        <begin position="253"/>
        <end position="292"/>
    </location>
</feature>
<feature type="region of interest" description="Disordered" evidence="1">
    <location>
        <begin position="349"/>
        <end position="368"/>
    </location>
</feature>
<evidence type="ECO:0000313" key="3">
    <source>
        <dbReference type="Proteomes" id="UP000002640"/>
    </source>
</evidence>
<dbReference type="RefSeq" id="XP_009524234.1">
    <property type="nucleotide sequence ID" value="XM_009525939.1"/>
</dbReference>
<dbReference type="GeneID" id="20656720"/>
<dbReference type="OMA" id="ENAVHWI"/>
<evidence type="ECO:0000256" key="1">
    <source>
        <dbReference type="SAM" id="MobiDB-lite"/>
    </source>
</evidence>
<keyword evidence="3" id="KW-1185">Reference proteome</keyword>
<reference evidence="2 3" key="1">
    <citation type="journal article" date="2006" name="Science">
        <title>Phytophthora genome sequences uncover evolutionary origins and mechanisms of pathogenesis.</title>
        <authorList>
            <person name="Tyler B.M."/>
            <person name="Tripathy S."/>
            <person name="Zhang X."/>
            <person name="Dehal P."/>
            <person name="Jiang R.H."/>
            <person name="Aerts A."/>
            <person name="Arredondo F.D."/>
            <person name="Baxter L."/>
            <person name="Bensasson D."/>
            <person name="Beynon J.L."/>
            <person name="Chapman J."/>
            <person name="Damasceno C.M."/>
            <person name="Dorrance A.E."/>
            <person name="Dou D."/>
            <person name="Dickerman A.W."/>
            <person name="Dubchak I.L."/>
            <person name="Garbelotto M."/>
            <person name="Gijzen M."/>
            <person name="Gordon S.G."/>
            <person name="Govers F."/>
            <person name="Grunwald N.J."/>
            <person name="Huang W."/>
            <person name="Ivors K.L."/>
            <person name="Jones R.W."/>
            <person name="Kamoun S."/>
            <person name="Krampis K."/>
            <person name="Lamour K.H."/>
            <person name="Lee M.K."/>
            <person name="McDonald W.H."/>
            <person name="Medina M."/>
            <person name="Meijer H.J."/>
            <person name="Nordberg E.K."/>
            <person name="Maclean D.J."/>
            <person name="Ospina-Giraldo M.D."/>
            <person name="Morris P.F."/>
            <person name="Phuntumart V."/>
            <person name="Putnam N.H."/>
            <person name="Rash S."/>
            <person name="Rose J.K."/>
            <person name="Sakihama Y."/>
            <person name="Salamov A.A."/>
            <person name="Savidor A."/>
            <person name="Scheuring C.F."/>
            <person name="Smith B.M."/>
            <person name="Sobral B.W."/>
            <person name="Terry A."/>
            <person name="Torto-Alalibo T.A."/>
            <person name="Win J."/>
            <person name="Xu Z."/>
            <person name="Zhang H."/>
            <person name="Grigoriev I.V."/>
            <person name="Rokhsar D.S."/>
            <person name="Boore J.L."/>
        </authorList>
    </citation>
    <scope>NUCLEOTIDE SEQUENCE [LARGE SCALE GENOMIC DNA]</scope>
    <source>
        <strain evidence="2 3">P6497</strain>
    </source>
</reference>
<name>G4Z3F4_PHYSP</name>
<feature type="compositionally biased region" description="Low complexity" evidence="1">
    <location>
        <begin position="352"/>
        <end position="368"/>
    </location>
</feature>
<evidence type="ECO:0000313" key="2">
    <source>
        <dbReference type="EMBL" id="EGZ21517.1"/>
    </source>
</evidence>
<sequence length="507" mass="53757">TADVIQTSDNTNTLVISTGPGGETTTVTAPQSQTGENFDHEDNFHFDVPQVLIETPNGPITILFDGPTIDKQQLVTIINVDDSSTTLTLPVTISTTDKPAVEVPIGPGDVTTFVEVPEWPGVDSLPKVRRIKPKQQQIAVDTPTGPVTVTIDGPVINGNQQVTISDNNGDTTTTTVKVTDTTDGQKDLEIPTTNGQTTIVTVPQTDSTQAPTIDVITADGPVVVTFDGPIHDGKQDVMITTSDGSKTKETVDVTKTSTGDNQLDISTGSGSQKTTVTVPQNSVQDTTPQGPTENGGGDSQKTIAIDTPNGPAVVTFDGPVIDGKQQVTISDNQGNSDTTLIDVTQTSQGTKVDIPTGPGGDTTTVTTSDTTSTLVIPTGPNGQSTTVTVPTDTQNQLSGDTSDILKKLGENDVDNGDKDFMSKDEFQLQIGSHFAEKIMALKEQAHAEDTETDKILRKQKMLEDCIVEASNKFGYYGVYEQAPHFENAVHWIDNDCLNQLSGSNMNE</sequence>
<dbReference type="EMBL" id="JH159153">
    <property type="protein sequence ID" value="EGZ21517.1"/>
    <property type="molecule type" value="Genomic_DNA"/>
</dbReference>
<dbReference type="AlphaFoldDB" id="G4Z3F4"/>
<feature type="region of interest" description="Disordered" evidence="1">
    <location>
        <begin position="253"/>
        <end position="303"/>
    </location>
</feature>
<feature type="compositionally biased region" description="Polar residues" evidence="1">
    <location>
        <begin position="23"/>
        <end position="36"/>
    </location>
</feature>
<proteinExistence type="predicted"/>
<dbReference type="STRING" id="1094619.G4Z3F4"/>